<dbReference type="HOGENOM" id="CLU_2843770_0_0_10"/>
<keyword evidence="2" id="KW-1185">Reference proteome</keyword>
<evidence type="ECO:0000313" key="1">
    <source>
        <dbReference type="EMBL" id="AEE54507.1"/>
    </source>
</evidence>
<keyword evidence="1" id="KW-0614">Plasmid</keyword>
<accession>F4L7Z9</accession>
<geneLocation type="plasmid" evidence="1 2">
    <name>pHALHY02</name>
</geneLocation>
<gene>
    <name evidence="1" type="ordered locus">Halhy_6691</name>
</gene>
<reference evidence="1 2" key="1">
    <citation type="journal article" date="2011" name="Stand. Genomic Sci.">
        <title>Complete genome sequence of Haliscomenobacter hydrossis type strain (O).</title>
        <authorList>
            <consortium name="US DOE Joint Genome Institute (JGI-PGF)"/>
            <person name="Daligault H."/>
            <person name="Lapidus A."/>
            <person name="Zeytun A."/>
            <person name="Nolan M."/>
            <person name="Lucas S."/>
            <person name="Del Rio T.G."/>
            <person name="Tice H."/>
            <person name="Cheng J.F."/>
            <person name="Tapia R."/>
            <person name="Han C."/>
            <person name="Goodwin L."/>
            <person name="Pitluck S."/>
            <person name="Liolios K."/>
            <person name="Pagani I."/>
            <person name="Ivanova N."/>
            <person name="Huntemann M."/>
            <person name="Mavromatis K."/>
            <person name="Mikhailova N."/>
            <person name="Pati A."/>
            <person name="Chen A."/>
            <person name="Palaniappan K."/>
            <person name="Land M."/>
            <person name="Hauser L."/>
            <person name="Brambilla E.M."/>
            <person name="Rohde M."/>
            <person name="Verbarg S."/>
            <person name="Goker M."/>
            <person name="Bristow J."/>
            <person name="Eisen J.A."/>
            <person name="Markowitz V."/>
            <person name="Hugenholtz P."/>
            <person name="Kyrpides N.C."/>
            <person name="Klenk H.P."/>
            <person name="Woyke T."/>
        </authorList>
    </citation>
    <scope>NUCLEOTIDE SEQUENCE [LARGE SCALE GENOMIC DNA]</scope>
    <source>
        <strain evidence="2">ATCC 27775 / DSM 1100 / LMG 10767 / O</strain>
        <plasmid evidence="2">Plasmid pHALHY02</plasmid>
    </source>
</reference>
<dbReference type="EMBL" id="CP002693">
    <property type="protein sequence ID" value="AEE54507.1"/>
    <property type="molecule type" value="Genomic_DNA"/>
</dbReference>
<sequence length="65" mass="7141">MCWCKVCLLCVYTDSFGKGCRGEGVNEIEAEKGELFKIPLLNGSQQRHNLVADPIGKQILFIGAV</sequence>
<organism evidence="1 2">
    <name type="scientific">Haliscomenobacter hydrossis (strain ATCC 27775 / DSM 1100 / LMG 10767 / O)</name>
    <dbReference type="NCBI Taxonomy" id="760192"/>
    <lineage>
        <taxon>Bacteria</taxon>
        <taxon>Pseudomonadati</taxon>
        <taxon>Bacteroidota</taxon>
        <taxon>Saprospiria</taxon>
        <taxon>Saprospirales</taxon>
        <taxon>Haliscomenobacteraceae</taxon>
        <taxon>Haliscomenobacter</taxon>
    </lineage>
</organism>
<dbReference type="AlphaFoldDB" id="F4L7Z9"/>
<proteinExistence type="predicted"/>
<reference key="2">
    <citation type="submission" date="2011-04" db="EMBL/GenBank/DDBJ databases">
        <title>Complete sequence of plasmid 2 of Haliscomenobacter hydrossis DSM 1100.</title>
        <authorList>
            <consortium name="US DOE Joint Genome Institute (JGI-PGF)"/>
            <person name="Lucas S."/>
            <person name="Han J."/>
            <person name="Lapidus A."/>
            <person name="Bruce D."/>
            <person name="Goodwin L."/>
            <person name="Pitluck S."/>
            <person name="Peters L."/>
            <person name="Kyrpides N."/>
            <person name="Mavromatis K."/>
            <person name="Ivanova N."/>
            <person name="Ovchinnikova G."/>
            <person name="Pagani I."/>
            <person name="Daligault H."/>
            <person name="Detter J.C."/>
            <person name="Han C."/>
            <person name="Land M."/>
            <person name="Hauser L."/>
            <person name="Markowitz V."/>
            <person name="Cheng J.-F."/>
            <person name="Hugenholtz P."/>
            <person name="Woyke T."/>
            <person name="Wu D."/>
            <person name="Verbarg S."/>
            <person name="Frueling A."/>
            <person name="Brambilla E."/>
            <person name="Klenk H.-P."/>
            <person name="Eisen J.A."/>
        </authorList>
    </citation>
    <scope>NUCLEOTIDE SEQUENCE</scope>
    <source>
        <strain>DSM 1100</strain>
    </source>
</reference>
<dbReference type="Proteomes" id="UP000008461">
    <property type="component" value="Plasmid pHALHY02"/>
</dbReference>
<dbReference type="KEGG" id="hhy:Halhy_6691"/>
<evidence type="ECO:0000313" key="2">
    <source>
        <dbReference type="Proteomes" id="UP000008461"/>
    </source>
</evidence>
<name>F4L7Z9_HALH1</name>
<protein>
    <submittedName>
        <fullName evidence="1">Uncharacterized protein</fullName>
    </submittedName>
</protein>